<feature type="region of interest" description="Disordered" evidence="1">
    <location>
        <begin position="1"/>
        <end position="21"/>
    </location>
</feature>
<dbReference type="OrthoDB" id="5314997at2759"/>
<organism evidence="2 3">
    <name type="scientific">Cercospora zeae-maydis SCOH1-5</name>
    <dbReference type="NCBI Taxonomy" id="717836"/>
    <lineage>
        <taxon>Eukaryota</taxon>
        <taxon>Fungi</taxon>
        <taxon>Dikarya</taxon>
        <taxon>Ascomycota</taxon>
        <taxon>Pezizomycotina</taxon>
        <taxon>Dothideomycetes</taxon>
        <taxon>Dothideomycetidae</taxon>
        <taxon>Mycosphaerellales</taxon>
        <taxon>Mycosphaerellaceae</taxon>
        <taxon>Cercospora</taxon>
    </lineage>
</organism>
<reference evidence="2" key="1">
    <citation type="journal article" date="2020" name="Stud. Mycol.">
        <title>101 Dothideomycetes genomes: a test case for predicting lifestyles and emergence of pathogens.</title>
        <authorList>
            <person name="Haridas S."/>
            <person name="Albert R."/>
            <person name="Binder M."/>
            <person name="Bloem J."/>
            <person name="Labutti K."/>
            <person name="Salamov A."/>
            <person name="Andreopoulos B."/>
            <person name="Baker S."/>
            <person name="Barry K."/>
            <person name="Bills G."/>
            <person name="Bluhm B."/>
            <person name="Cannon C."/>
            <person name="Castanera R."/>
            <person name="Culley D."/>
            <person name="Daum C."/>
            <person name="Ezra D."/>
            <person name="Gonzalez J."/>
            <person name="Henrissat B."/>
            <person name="Kuo A."/>
            <person name="Liang C."/>
            <person name="Lipzen A."/>
            <person name="Lutzoni F."/>
            <person name="Magnuson J."/>
            <person name="Mondo S."/>
            <person name="Nolan M."/>
            <person name="Ohm R."/>
            <person name="Pangilinan J."/>
            <person name="Park H.-J."/>
            <person name="Ramirez L."/>
            <person name="Alfaro M."/>
            <person name="Sun H."/>
            <person name="Tritt A."/>
            <person name="Yoshinaga Y."/>
            <person name="Zwiers L.-H."/>
            <person name="Turgeon B."/>
            <person name="Goodwin S."/>
            <person name="Spatafora J."/>
            <person name="Crous P."/>
            <person name="Grigoriev I."/>
        </authorList>
    </citation>
    <scope>NUCLEOTIDE SEQUENCE</scope>
    <source>
        <strain evidence="2">SCOH1-5</strain>
    </source>
</reference>
<evidence type="ECO:0000256" key="1">
    <source>
        <dbReference type="SAM" id="MobiDB-lite"/>
    </source>
</evidence>
<feature type="compositionally biased region" description="Basic and acidic residues" evidence="1">
    <location>
        <begin position="1"/>
        <end position="19"/>
    </location>
</feature>
<protein>
    <submittedName>
        <fullName evidence="2">Uncharacterized protein</fullName>
    </submittedName>
</protein>
<dbReference type="AlphaFoldDB" id="A0A6A6FB71"/>
<dbReference type="Proteomes" id="UP000799539">
    <property type="component" value="Unassembled WGS sequence"/>
</dbReference>
<sequence>MATGDKKLQSGAHKEEATRSYRSIKKQCVKVAADDSFSSTNAALMESNKDVFPFFDLPQEPRDMTYDEKMELRIAEVKTESGLLASWSFLMPRNTAICRQFHHETMQRVGKIPELKLN</sequence>
<accession>A0A6A6FB71</accession>
<evidence type="ECO:0000313" key="3">
    <source>
        <dbReference type="Proteomes" id="UP000799539"/>
    </source>
</evidence>
<proteinExistence type="predicted"/>
<gene>
    <name evidence="2" type="ORF">CERZMDRAFT_99208</name>
</gene>
<evidence type="ECO:0000313" key="2">
    <source>
        <dbReference type="EMBL" id="KAF2210593.1"/>
    </source>
</evidence>
<dbReference type="EMBL" id="ML992680">
    <property type="protein sequence ID" value="KAF2210593.1"/>
    <property type="molecule type" value="Genomic_DNA"/>
</dbReference>
<name>A0A6A6FB71_9PEZI</name>
<keyword evidence="3" id="KW-1185">Reference proteome</keyword>